<dbReference type="Gene3D" id="1.20.5.140">
    <property type="match status" value="1"/>
</dbReference>
<dbReference type="CDD" id="cd06130">
    <property type="entry name" value="DNA_pol_III_epsilon_like"/>
    <property type="match status" value="1"/>
</dbReference>
<evidence type="ECO:0000313" key="6">
    <source>
        <dbReference type="Proteomes" id="UP000094578"/>
    </source>
</evidence>
<dbReference type="InterPro" id="IPR013520">
    <property type="entry name" value="Ribonucl_H"/>
</dbReference>
<dbReference type="GO" id="GO:0008408">
    <property type="term" value="F:3'-5' exonuclease activity"/>
    <property type="evidence" value="ECO:0007669"/>
    <property type="project" value="TreeGrafter"/>
</dbReference>
<dbReference type="GO" id="GO:0006260">
    <property type="term" value="P:DNA replication"/>
    <property type="evidence" value="ECO:0007669"/>
    <property type="project" value="InterPro"/>
</dbReference>
<dbReference type="STRING" id="1886670.PTI45_01533"/>
<feature type="domain" description="Exonuclease" evidence="4">
    <location>
        <begin position="2"/>
        <end position="165"/>
    </location>
</feature>
<dbReference type="NCBIfam" id="TIGR00573">
    <property type="entry name" value="dnaq"/>
    <property type="match status" value="1"/>
</dbReference>
<evidence type="ECO:0000256" key="3">
    <source>
        <dbReference type="ARBA" id="ARBA00022839"/>
    </source>
</evidence>
<dbReference type="FunFam" id="3.30.420.10:FF:000045">
    <property type="entry name" value="3'-5' exonuclease DinG"/>
    <property type="match status" value="1"/>
</dbReference>
<dbReference type="AlphaFoldDB" id="A0A1E3L5S7"/>
<keyword evidence="3" id="KW-0269">Exonuclease</keyword>
<keyword evidence="1" id="KW-0540">Nuclease</keyword>
<proteinExistence type="predicted"/>
<dbReference type="InterPro" id="IPR012337">
    <property type="entry name" value="RNaseH-like_sf"/>
</dbReference>
<keyword evidence="2" id="KW-0378">Hydrolase</keyword>
<dbReference type="GO" id="GO:0003887">
    <property type="term" value="F:DNA-directed DNA polymerase activity"/>
    <property type="evidence" value="ECO:0007669"/>
    <property type="project" value="UniProtKB-KW"/>
</dbReference>
<dbReference type="EC" id="2.7.7.7" evidence="5"/>
<dbReference type="PATRIC" id="fig|1886670.3.peg.1562"/>
<dbReference type="Gene3D" id="3.30.420.10">
    <property type="entry name" value="Ribonuclease H-like superfamily/Ribonuclease H"/>
    <property type="match status" value="1"/>
</dbReference>
<dbReference type="SMART" id="SM00479">
    <property type="entry name" value="EXOIII"/>
    <property type="match status" value="1"/>
</dbReference>
<gene>
    <name evidence="5" type="primary">dnaQ</name>
    <name evidence="5" type="ORF">PTI45_01533</name>
</gene>
<dbReference type="Pfam" id="PF00929">
    <property type="entry name" value="RNase_T"/>
    <property type="match status" value="1"/>
</dbReference>
<protein>
    <submittedName>
        <fullName evidence="5">DNA-directed DNA polymerase</fullName>
        <ecNumber evidence="5">2.7.7.7</ecNumber>
    </submittedName>
</protein>
<accession>A0A1E3L5S7</accession>
<dbReference type="InterPro" id="IPR006054">
    <property type="entry name" value="DnaQ"/>
</dbReference>
<keyword evidence="6" id="KW-1185">Reference proteome</keyword>
<dbReference type="PANTHER" id="PTHR30231:SF42">
    <property type="entry name" value="EXONUCLEASE"/>
    <property type="match status" value="1"/>
</dbReference>
<evidence type="ECO:0000259" key="4">
    <source>
        <dbReference type="SMART" id="SM00479"/>
    </source>
</evidence>
<keyword evidence="5" id="KW-0548">Nucleotidyltransferase</keyword>
<dbReference type="Proteomes" id="UP000094578">
    <property type="component" value="Unassembled WGS sequence"/>
</dbReference>
<evidence type="ECO:0000256" key="1">
    <source>
        <dbReference type="ARBA" id="ARBA00022722"/>
    </source>
</evidence>
<dbReference type="GO" id="GO:0005829">
    <property type="term" value="C:cytosol"/>
    <property type="evidence" value="ECO:0007669"/>
    <property type="project" value="TreeGrafter"/>
</dbReference>
<reference evidence="5 6" key="1">
    <citation type="submission" date="2016-08" db="EMBL/GenBank/DDBJ databases">
        <title>Genome sequencing of Paenibacillus sp. TI45-13ar, isolated from Korean traditional nuruk.</title>
        <authorList>
            <person name="Kim S.-J."/>
        </authorList>
    </citation>
    <scope>NUCLEOTIDE SEQUENCE [LARGE SCALE GENOMIC DNA]</scope>
    <source>
        <strain evidence="5 6">TI45-13ar</strain>
    </source>
</reference>
<keyword evidence="5" id="KW-0808">Transferase</keyword>
<comment type="caution">
    <text evidence="5">The sequence shown here is derived from an EMBL/GenBank/DDBJ whole genome shotgun (WGS) entry which is preliminary data.</text>
</comment>
<dbReference type="GO" id="GO:0003677">
    <property type="term" value="F:DNA binding"/>
    <property type="evidence" value="ECO:0007669"/>
    <property type="project" value="InterPro"/>
</dbReference>
<keyword evidence="5" id="KW-0239">DNA-directed DNA polymerase</keyword>
<sequence length="209" mass="23658">MDFVTVDFETANSSRSSACSIGIVEVAQGKIVFEQEWLINPDQHFDPMNISIHKITPHMVKGQPTFQELWPTLLPFFENKSIVAHNASFDMSVLRYCLDRASLNYPAFNYYCTYLLSKKILAHMPSHKLNIISNHYGITFNHHDALEDARATANVLLKLLEQEQHNSPAELAKAHGYQIGQMYAGGYTSFSASAGKSKKKFAFRPNTRK</sequence>
<dbReference type="EMBL" id="MDER01000032">
    <property type="protein sequence ID" value="ODP29024.1"/>
    <property type="molecule type" value="Genomic_DNA"/>
</dbReference>
<evidence type="ECO:0000313" key="5">
    <source>
        <dbReference type="EMBL" id="ODP29024.1"/>
    </source>
</evidence>
<organism evidence="5 6">
    <name type="scientific">Paenibacillus nuruki</name>
    <dbReference type="NCBI Taxonomy" id="1886670"/>
    <lineage>
        <taxon>Bacteria</taxon>
        <taxon>Bacillati</taxon>
        <taxon>Bacillota</taxon>
        <taxon>Bacilli</taxon>
        <taxon>Bacillales</taxon>
        <taxon>Paenibacillaceae</taxon>
        <taxon>Paenibacillus</taxon>
    </lineage>
</organism>
<evidence type="ECO:0000256" key="2">
    <source>
        <dbReference type="ARBA" id="ARBA00022801"/>
    </source>
</evidence>
<dbReference type="RefSeq" id="WP_069326970.1">
    <property type="nucleotide sequence ID" value="NZ_MDER01000032.1"/>
</dbReference>
<dbReference type="InterPro" id="IPR036397">
    <property type="entry name" value="RNaseH_sf"/>
</dbReference>
<dbReference type="PANTHER" id="PTHR30231">
    <property type="entry name" value="DNA POLYMERASE III SUBUNIT EPSILON"/>
    <property type="match status" value="1"/>
</dbReference>
<name>A0A1E3L5S7_9BACL</name>
<dbReference type="SUPFAM" id="SSF53098">
    <property type="entry name" value="Ribonuclease H-like"/>
    <property type="match status" value="1"/>
</dbReference>